<keyword evidence="3 5" id="KW-1133">Transmembrane helix</keyword>
<comment type="caution">
    <text evidence="6">The sequence shown here is derived from an EMBL/GenBank/DDBJ whole genome shotgun (WGS) entry which is preliminary data.</text>
</comment>
<dbReference type="EMBL" id="QSHZ01000002">
    <property type="protein sequence ID" value="RHC58346.1"/>
    <property type="molecule type" value="Genomic_DNA"/>
</dbReference>
<accession>A0A414B052</accession>
<keyword evidence="4 5" id="KW-0472">Membrane</keyword>
<organism evidence="6 7">
    <name type="scientific">Enterocloster bolteae</name>
    <dbReference type="NCBI Taxonomy" id="208479"/>
    <lineage>
        <taxon>Bacteria</taxon>
        <taxon>Bacillati</taxon>
        <taxon>Bacillota</taxon>
        <taxon>Clostridia</taxon>
        <taxon>Lachnospirales</taxon>
        <taxon>Lachnospiraceae</taxon>
        <taxon>Enterocloster</taxon>
    </lineage>
</organism>
<protein>
    <submittedName>
        <fullName evidence="6">Holin</fullName>
    </submittedName>
</protein>
<evidence type="ECO:0000256" key="5">
    <source>
        <dbReference type="SAM" id="Phobius"/>
    </source>
</evidence>
<evidence type="ECO:0000256" key="1">
    <source>
        <dbReference type="ARBA" id="ARBA00004141"/>
    </source>
</evidence>
<dbReference type="NCBIfam" id="TIGR01593">
    <property type="entry name" value="holin_tox_secr"/>
    <property type="match status" value="1"/>
</dbReference>
<evidence type="ECO:0000313" key="7">
    <source>
        <dbReference type="Proteomes" id="UP000283975"/>
    </source>
</evidence>
<evidence type="ECO:0000256" key="4">
    <source>
        <dbReference type="ARBA" id="ARBA00023136"/>
    </source>
</evidence>
<proteinExistence type="predicted"/>
<dbReference type="AlphaFoldDB" id="A0A414B052"/>
<dbReference type="Proteomes" id="UP000283975">
    <property type="component" value="Unassembled WGS sequence"/>
</dbReference>
<feature type="transmembrane region" description="Helical" evidence="5">
    <location>
        <begin position="27"/>
        <end position="48"/>
    </location>
</feature>
<dbReference type="GO" id="GO:0016020">
    <property type="term" value="C:membrane"/>
    <property type="evidence" value="ECO:0007669"/>
    <property type="project" value="UniProtKB-SubCell"/>
</dbReference>
<evidence type="ECO:0000256" key="3">
    <source>
        <dbReference type="ARBA" id="ARBA00022989"/>
    </source>
</evidence>
<keyword evidence="2 5" id="KW-0812">Transmembrane</keyword>
<reference evidence="6 7" key="1">
    <citation type="submission" date="2018-08" db="EMBL/GenBank/DDBJ databases">
        <title>A genome reference for cultivated species of the human gut microbiota.</title>
        <authorList>
            <person name="Zou Y."/>
            <person name="Xue W."/>
            <person name="Luo G."/>
        </authorList>
    </citation>
    <scope>NUCLEOTIDE SEQUENCE [LARGE SCALE GENOMIC DNA]</scope>
    <source>
        <strain evidence="6 7">AM35-14</strain>
    </source>
</reference>
<gene>
    <name evidence="6" type="ORF">DW839_01970</name>
</gene>
<sequence length="141" mass="14756">MKEWICTAIGVVGSFIASLFGGWDAALATLVIFMAIDYVTGLIVAGVFHNSGKTENGALESRAGWKGLCRKGVSLLVVLVACRLDLITGTSFIRDAVVIAFVANETISIVENAGLMGINIPPAITAAIEVLKKKSDTDGTN</sequence>
<dbReference type="Pfam" id="PF05105">
    <property type="entry name" value="Phage_holin_4_1"/>
    <property type="match status" value="1"/>
</dbReference>
<comment type="subcellular location">
    <subcellularLocation>
        <location evidence="1">Membrane</location>
        <topology evidence="1">Multi-pass membrane protein</topology>
    </subcellularLocation>
</comment>
<evidence type="ECO:0000256" key="2">
    <source>
        <dbReference type="ARBA" id="ARBA00022692"/>
    </source>
</evidence>
<evidence type="ECO:0000313" key="6">
    <source>
        <dbReference type="EMBL" id="RHC58346.1"/>
    </source>
</evidence>
<dbReference type="InterPro" id="IPR006480">
    <property type="entry name" value="Phage_holin_4_1"/>
</dbReference>
<name>A0A414B052_9FIRM</name>